<comment type="caution">
    <text evidence="2">The sequence shown here is derived from an EMBL/GenBank/DDBJ whole genome shotgun (WGS) entry which is preliminary data.</text>
</comment>
<accession>A0A8J7BYM2</accession>
<dbReference type="GO" id="GO:0006935">
    <property type="term" value="P:chemotaxis"/>
    <property type="evidence" value="ECO:0007669"/>
    <property type="project" value="InterPro"/>
</dbReference>
<feature type="domain" description="CheW-like" evidence="1">
    <location>
        <begin position="184"/>
        <end position="324"/>
    </location>
</feature>
<dbReference type="Gene3D" id="2.40.50.180">
    <property type="entry name" value="CheA-289, Domain 4"/>
    <property type="match status" value="2"/>
</dbReference>
<dbReference type="AlphaFoldDB" id="A0A8J7BYM2"/>
<evidence type="ECO:0000259" key="1">
    <source>
        <dbReference type="PROSITE" id="PS50851"/>
    </source>
</evidence>
<evidence type="ECO:0000313" key="2">
    <source>
        <dbReference type="EMBL" id="MBD2775997.1"/>
    </source>
</evidence>
<reference evidence="2" key="1">
    <citation type="submission" date="2020-09" db="EMBL/GenBank/DDBJ databases">
        <title>Iningainema tapete sp. nov. (Scytonemataceae, Cyanobacteria) from greenhouses in central Florida (USA) produces two types of nodularin with biosynthetic potential for microcystin-LR and anabaenopeptins.</title>
        <authorList>
            <person name="Berthold D.E."/>
            <person name="Lefler F.W."/>
            <person name="Huang I.-S."/>
            <person name="Abdulla H."/>
            <person name="Zimba P.V."/>
            <person name="Laughinghouse H.D. IV."/>
        </authorList>
    </citation>
    <scope>NUCLEOTIDE SEQUENCE</scope>
    <source>
        <strain evidence="2">BLCCT55</strain>
    </source>
</reference>
<gene>
    <name evidence="2" type="ORF">ICL16_29050</name>
</gene>
<sequence>MNQDFYLTFRLNNRLYGISTVYVEEIFSLPDLIPISTASPDSINTINLQGDILPVMDLNLSLGYQLQEYSLTDSIVVFRWEELRVGIIVNEIREVINVTTQEIHTEFYEEQAIIKQNKIIAGVAKNLEDIFILNHPGYWLPIVSNSLEQETQTSYDVDTLAQTILPAQTNHLALSTYSQDTQSLRPLTVFILNDDFFGIDLKMVREFTDIRKVTPVPCCPAHIIGNMNLRGEIITLVDIRRLLNIQPTNMHDSKVIIVEFESIVAGLVVEKVCDVMFFLNPLNITEIISSLYSINKTYLQGTTPYQGKMMSILDLPKIFHHGGLTVNEAV</sequence>
<dbReference type="SUPFAM" id="SSF50341">
    <property type="entry name" value="CheW-like"/>
    <property type="match status" value="2"/>
</dbReference>
<dbReference type="InterPro" id="IPR039315">
    <property type="entry name" value="CheW"/>
</dbReference>
<dbReference type="GO" id="GO:0007165">
    <property type="term" value="P:signal transduction"/>
    <property type="evidence" value="ECO:0007669"/>
    <property type="project" value="InterPro"/>
</dbReference>
<dbReference type="EMBL" id="JACXAE010000086">
    <property type="protein sequence ID" value="MBD2775997.1"/>
    <property type="molecule type" value="Genomic_DNA"/>
</dbReference>
<dbReference type="PROSITE" id="PS50851">
    <property type="entry name" value="CHEW"/>
    <property type="match status" value="2"/>
</dbReference>
<dbReference type="InterPro" id="IPR002545">
    <property type="entry name" value="CheW-lke_dom"/>
</dbReference>
<keyword evidence="3" id="KW-1185">Reference proteome</keyword>
<proteinExistence type="predicted"/>
<dbReference type="PANTHER" id="PTHR22617:SF23">
    <property type="entry name" value="CHEMOTAXIS PROTEIN CHEW"/>
    <property type="match status" value="1"/>
</dbReference>
<feature type="domain" description="CheW-like" evidence="1">
    <location>
        <begin position="3"/>
        <end position="145"/>
    </location>
</feature>
<organism evidence="2 3">
    <name type="scientific">Iningainema tapete BLCC-T55</name>
    <dbReference type="NCBI Taxonomy" id="2748662"/>
    <lineage>
        <taxon>Bacteria</taxon>
        <taxon>Bacillati</taxon>
        <taxon>Cyanobacteriota</taxon>
        <taxon>Cyanophyceae</taxon>
        <taxon>Nostocales</taxon>
        <taxon>Scytonemataceae</taxon>
        <taxon>Iningainema tapete</taxon>
    </lineage>
</organism>
<dbReference type="GO" id="GO:0005829">
    <property type="term" value="C:cytosol"/>
    <property type="evidence" value="ECO:0007669"/>
    <property type="project" value="TreeGrafter"/>
</dbReference>
<protein>
    <submittedName>
        <fullName evidence="2">Chemotaxis protein CheW</fullName>
    </submittedName>
</protein>
<name>A0A8J7BYM2_9CYAN</name>
<dbReference type="PANTHER" id="PTHR22617">
    <property type="entry name" value="CHEMOTAXIS SENSOR HISTIDINE KINASE-RELATED"/>
    <property type="match status" value="1"/>
</dbReference>
<dbReference type="Gene3D" id="2.30.30.40">
    <property type="entry name" value="SH3 Domains"/>
    <property type="match status" value="2"/>
</dbReference>
<dbReference type="SMART" id="SM00260">
    <property type="entry name" value="CheW"/>
    <property type="match status" value="2"/>
</dbReference>
<evidence type="ECO:0000313" key="3">
    <source>
        <dbReference type="Proteomes" id="UP000629098"/>
    </source>
</evidence>
<dbReference type="RefSeq" id="WP_190835053.1">
    <property type="nucleotide sequence ID" value="NZ_CAWPPI010000086.1"/>
</dbReference>
<dbReference type="Proteomes" id="UP000629098">
    <property type="component" value="Unassembled WGS sequence"/>
</dbReference>
<dbReference type="Pfam" id="PF01584">
    <property type="entry name" value="CheW"/>
    <property type="match status" value="2"/>
</dbReference>
<dbReference type="InterPro" id="IPR036061">
    <property type="entry name" value="CheW-like_dom_sf"/>
</dbReference>